<evidence type="ECO:0000256" key="2">
    <source>
        <dbReference type="ARBA" id="ARBA00022679"/>
    </source>
</evidence>
<dbReference type="Gene3D" id="3.90.470.20">
    <property type="entry name" value="4'-phosphopantetheinyl transferase domain"/>
    <property type="match status" value="1"/>
</dbReference>
<evidence type="ECO:0000313" key="5">
    <source>
        <dbReference type="EMBL" id="ABE55904.1"/>
    </source>
</evidence>
<keyword evidence="6" id="KW-1185">Reference proteome</keyword>
<dbReference type="Proteomes" id="UP000001982">
    <property type="component" value="Chromosome"/>
</dbReference>
<comment type="similarity">
    <text evidence="1">Belongs to the P-Pant transferase superfamily. Gsp/Sfp/HetI/AcpT family.</text>
</comment>
<feature type="region of interest" description="Disordered" evidence="3">
    <location>
        <begin position="229"/>
        <end position="260"/>
    </location>
</feature>
<dbReference type="SUPFAM" id="SSF56214">
    <property type="entry name" value="4'-phosphopantetheinyl transferase"/>
    <property type="match status" value="2"/>
</dbReference>
<dbReference type="GO" id="GO:0005829">
    <property type="term" value="C:cytosol"/>
    <property type="evidence" value="ECO:0007669"/>
    <property type="project" value="TreeGrafter"/>
</dbReference>
<accession>Q12KX2</accession>
<feature type="compositionally biased region" description="Low complexity" evidence="3">
    <location>
        <begin position="230"/>
        <end position="257"/>
    </location>
</feature>
<sequence>MPNELSSNALSSCGAQARELLANEPLVSEVHLYLLPLAAINSSQRALLLKCLSDDEQAKVGRYQPKSRNNALIVRAGLRHVLSLHRQSLHGTLSHETCLPEQWQFDYGKQGKPELTAAQYAQTGINFNLSHSGEWLLIGVLQAPTHGKRYALGVDIERRRDSTNIHTILKRYFAEAEISDLLALDASKQRDRFFDLWALKESYIKACGKGLAMVLASFSFDINAARHLQNSDSTDSTDSTSSTSSTSSINSSSNNSSQGPKIHSLSLDGLFGFNSAESGVVSVNSPEPVTPEPVSADIDYSPAQQAVMTRINRAESLNWLSVPLQLGLNAGSGLELELKQELEQAGCSEKADTAADNSWHSYLAQLDEQYRIGVSVGL</sequence>
<dbReference type="GO" id="GO:0008897">
    <property type="term" value="F:holo-[acyl-carrier-protein] synthase activity"/>
    <property type="evidence" value="ECO:0007669"/>
    <property type="project" value="InterPro"/>
</dbReference>
<dbReference type="EMBL" id="CP000302">
    <property type="protein sequence ID" value="ABE55904.1"/>
    <property type="molecule type" value="Genomic_DNA"/>
</dbReference>
<protein>
    <submittedName>
        <fullName evidence="5">4'-phosphopantetheinyl transferase</fullName>
    </submittedName>
</protein>
<dbReference type="PANTHER" id="PTHR12215:SF10">
    <property type="entry name" value="L-AMINOADIPATE-SEMIALDEHYDE DEHYDROGENASE-PHOSPHOPANTETHEINYL TRANSFERASE"/>
    <property type="match status" value="1"/>
</dbReference>
<dbReference type="GO" id="GO:0000287">
    <property type="term" value="F:magnesium ion binding"/>
    <property type="evidence" value="ECO:0007669"/>
    <property type="project" value="InterPro"/>
</dbReference>
<evidence type="ECO:0000259" key="4">
    <source>
        <dbReference type="Pfam" id="PF01648"/>
    </source>
</evidence>
<keyword evidence="2 5" id="KW-0808">Transferase</keyword>
<evidence type="ECO:0000313" key="6">
    <source>
        <dbReference type="Proteomes" id="UP000001982"/>
    </source>
</evidence>
<name>Q12KX2_SHEDO</name>
<reference evidence="5 6" key="1">
    <citation type="submission" date="2006-03" db="EMBL/GenBank/DDBJ databases">
        <title>Complete sequence of Shewanella denitrificans OS217.</title>
        <authorList>
            <consortium name="US DOE Joint Genome Institute"/>
            <person name="Copeland A."/>
            <person name="Lucas S."/>
            <person name="Lapidus A."/>
            <person name="Barry K."/>
            <person name="Detter J.C."/>
            <person name="Glavina del Rio T."/>
            <person name="Hammon N."/>
            <person name="Israni S."/>
            <person name="Dalin E."/>
            <person name="Tice H."/>
            <person name="Pitluck S."/>
            <person name="Brettin T."/>
            <person name="Bruce D."/>
            <person name="Han C."/>
            <person name="Tapia R."/>
            <person name="Gilna P."/>
            <person name="Kiss H."/>
            <person name="Schmutz J."/>
            <person name="Larimer F."/>
            <person name="Land M."/>
            <person name="Hauser L."/>
            <person name="Kyrpides N."/>
            <person name="Lykidis A."/>
            <person name="Richardson P."/>
        </authorList>
    </citation>
    <scope>NUCLEOTIDE SEQUENCE [LARGE SCALE GENOMIC DNA]</scope>
    <source>
        <strain evidence="6">OS217 / ATCC BAA-1090 / DSM 15013</strain>
    </source>
</reference>
<dbReference type="KEGG" id="sdn:Sden_2625"/>
<dbReference type="STRING" id="318161.Sden_2625"/>
<organism evidence="5 6">
    <name type="scientific">Shewanella denitrificans (strain OS217 / ATCC BAA-1090 / DSM 15013)</name>
    <dbReference type="NCBI Taxonomy" id="318161"/>
    <lineage>
        <taxon>Bacteria</taxon>
        <taxon>Pseudomonadati</taxon>
        <taxon>Pseudomonadota</taxon>
        <taxon>Gammaproteobacteria</taxon>
        <taxon>Alteromonadales</taxon>
        <taxon>Shewanellaceae</taxon>
        <taxon>Shewanella</taxon>
    </lineage>
</organism>
<dbReference type="Pfam" id="PF01648">
    <property type="entry name" value="ACPS"/>
    <property type="match status" value="1"/>
</dbReference>
<proteinExistence type="inferred from homology"/>
<dbReference type="HOGENOM" id="CLU_057011_4_1_6"/>
<feature type="domain" description="4'-phosphopantetheinyl transferase" evidence="4">
    <location>
        <begin position="152"/>
        <end position="231"/>
    </location>
</feature>
<dbReference type="InterPro" id="IPR008278">
    <property type="entry name" value="4-PPantetheinyl_Trfase_dom"/>
</dbReference>
<dbReference type="PANTHER" id="PTHR12215">
    <property type="entry name" value="PHOSPHOPANTETHEINE TRANSFERASE"/>
    <property type="match status" value="1"/>
</dbReference>
<dbReference type="AlphaFoldDB" id="Q12KX2"/>
<dbReference type="eggNOG" id="COG2091">
    <property type="taxonomic scope" value="Bacteria"/>
</dbReference>
<evidence type="ECO:0000256" key="3">
    <source>
        <dbReference type="SAM" id="MobiDB-lite"/>
    </source>
</evidence>
<dbReference type="OrthoDB" id="9808281at2"/>
<dbReference type="InterPro" id="IPR037143">
    <property type="entry name" value="4-PPantetheinyl_Trfase_dom_sf"/>
</dbReference>
<dbReference type="RefSeq" id="WP_011497055.1">
    <property type="nucleotide sequence ID" value="NC_007954.1"/>
</dbReference>
<dbReference type="GO" id="GO:0019878">
    <property type="term" value="P:lysine biosynthetic process via aminoadipic acid"/>
    <property type="evidence" value="ECO:0007669"/>
    <property type="project" value="TreeGrafter"/>
</dbReference>
<dbReference type="InterPro" id="IPR050559">
    <property type="entry name" value="P-Pant_transferase_sf"/>
</dbReference>
<evidence type="ECO:0000256" key="1">
    <source>
        <dbReference type="ARBA" id="ARBA00010990"/>
    </source>
</evidence>
<gene>
    <name evidence="5" type="ordered locus">Sden_2625</name>
</gene>